<dbReference type="EMBL" id="VYXP01000002">
    <property type="protein sequence ID" value="KAA9133575.1"/>
    <property type="molecule type" value="Genomic_DNA"/>
</dbReference>
<comment type="caution">
    <text evidence="2">The sequence shown here is derived from an EMBL/GenBank/DDBJ whole genome shotgun (WGS) entry which is preliminary data.</text>
</comment>
<protein>
    <submittedName>
        <fullName evidence="2">M23 family metallopeptidase</fullName>
    </submittedName>
</protein>
<feature type="domain" description="M23ase beta-sheet core" evidence="1">
    <location>
        <begin position="133"/>
        <end position="228"/>
    </location>
</feature>
<accession>A0A5N0TET6</accession>
<dbReference type="AlphaFoldDB" id="A0A5N0TET6"/>
<gene>
    <name evidence="2" type="ORF">F3N42_01840</name>
</gene>
<reference evidence="2 3" key="1">
    <citation type="submission" date="2019-09" db="EMBL/GenBank/DDBJ databases">
        <title>Wenzhouxiangella sp. Genome sequencing and assembly.</title>
        <authorList>
            <person name="Zhang R."/>
        </authorList>
    </citation>
    <scope>NUCLEOTIDE SEQUENCE [LARGE SCALE GENOMIC DNA]</scope>
    <source>
        <strain evidence="2 3">W260</strain>
    </source>
</reference>
<dbReference type="PANTHER" id="PTHR21666:SF285">
    <property type="entry name" value="M23 FAMILY METALLOPEPTIDASE"/>
    <property type="match status" value="1"/>
</dbReference>
<organism evidence="2 3">
    <name type="scientific">Marinihelvus fidelis</name>
    <dbReference type="NCBI Taxonomy" id="2613842"/>
    <lineage>
        <taxon>Bacteria</taxon>
        <taxon>Pseudomonadati</taxon>
        <taxon>Pseudomonadota</taxon>
        <taxon>Gammaproteobacteria</taxon>
        <taxon>Chromatiales</taxon>
        <taxon>Wenzhouxiangellaceae</taxon>
        <taxon>Marinihelvus</taxon>
    </lineage>
</organism>
<dbReference type="Gene3D" id="2.70.70.10">
    <property type="entry name" value="Glucose Permease (Domain IIA)"/>
    <property type="match status" value="1"/>
</dbReference>
<dbReference type="Proteomes" id="UP000325372">
    <property type="component" value="Unassembled WGS sequence"/>
</dbReference>
<proteinExistence type="predicted"/>
<keyword evidence="3" id="KW-1185">Reference proteome</keyword>
<evidence type="ECO:0000313" key="2">
    <source>
        <dbReference type="EMBL" id="KAA9133575.1"/>
    </source>
</evidence>
<dbReference type="InterPro" id="IPR011055">
    <property type="entry name" value="Dup_hybrid_motif"/>
</dbReference>
<dbReference type="Pfam" id="PF01551">
    <property type="entry name" value="Peptidase_M23"/>
    <property type="match status" value="1"/>
</dbReference>
<dbReference type="FunFam" id="2.70.70.10:FF:000019">
    <property type="entry name" value="M23 family peptidase"/>
    <property type="match status" value="1"/>
</dbReference>
<dbReference type="CDD" id="cd12797">
    <property type="entry name" value="M23_peptidase"/>
    <property type="match status" value="1"/>
</dbReference>
<dbReference type="GO" id="GO:0004222">
    <property type="term" value="F:metalloendopeptidase activity"/>
    <property type="evidence" value="ECO:0007669"/>
    <property type="project" value="TreeGrafter"/>
</dbReference>
<dbReference type="InterPro" id="IPR016047">
    <property type="entry name" value="M23ase_b-sheet_dom"/>
</dbReference>
<dbReference type="InterPro" id="IPR050570">
    <property type="entry name" value="Cell_wall_metabolism_enzyme"/>
</dbReference>
<sequence>MFGQALPGSEVTLDGEAVMVSADGQFVFGFGRDDAGTVTLQVLEPGTETESVELTIAAREYNIERVDGLPPKTVTPDPESLARIRREGAMVSSARARRDDRTDFADGFTWPATGRLSGFYGSQRVLNGEPRRPHFGVDVAAPTGTPVTAPAPGVVTLAEPDLYYSGGTVVLDHGMGLSSSFLHLSAVDVTVGQDVAQGDLIGKIGATGRATGPHLDWRMNWLDKRVDPQPLVGEMPARD</sequence>
<dbReference type="PANTHER" id="PTHR21666">
    <property type="entry name" value="PEPTIDASE-RELATED"/>
    <property type="match status" value="1"/>
</dbReference>
<evidence type="ECO:0000313" key="3">
    <source>
        <dbReference type="Proteomes" id="UP000325372"/>
    </source>
</evidence>
<dbReference type="SUPFAM" id="SSF51261">
    <property type="entry name" value="Duplicated hybrid motif"/>
    <property type="match status" value="1"/>
</dbReference>
<evidence type="ECO:0000259" key="1">
    <source>
        <dbReference type="Pfam" id="PF01551"/>
    </source>
</evidence>
<name>A0A5N0TET6_9GAMM</name>